<proteinExistence type="predicted"/>
<dbReference type="InterPro" id="IPR040198">
    <property type="entry name" value="Fido_containing"/>
</dbReference>
<evidence type="ECO:0000256" key="2">
    <source>
        <dbReference type="PIRSR" id="PIRSR640198-2"/>
    </source>
</evidence>
<evidence type="ECO:0000256" key="1">
    <source>
        <dbReference type="PIRSR" id="PIRSR640198-1"/>
    </source>
</evidence>
<evidence type="ECO:0000313" key="5">
    <source>
        <dbReference type="Proteomes" id="UP000198528"/>
    </source>
</evidence>
<dbReference type="Pfam" id="PF02661">
    <property type="entry name" value="Fic"/>
    <property type="match status" value="1"/>
</dbReference>
<dbReference type="RefSeq" id="WP_090846600.1">
    <property type="nucleotide sequence ID" value="NZ_FMZL01000012.1"/>
</dbReference>
<keyword evidence="2" id="KW-0547">Nucleotide-binding</keyword>
<feature type="binding site" evidence="2">
    <location>
        <begin position="200"/>
        <end position="207"/>
    </location>
    <ligand>
        <name>ATP</name>
        <dbReference type="ChEBI" id="CHEBI:30616"/>
    </ligand>
</feature>
<sequence length="350" mass="39098">MRTFDYRTVPPELLTPEVMNLVSAIHEYRGRERHYGTARPEQLRALRDVARIQSTGASNRIEGIYTSGNRLRLVVEGRSEPHDRDEAQIAGYRDVLDTIHQSHEYIDVTPGVILQLHRDLFRSTGLSIGGRWKDSDNAIVEVVPGGARKTRFLSPSAREVPEAMQRLCDAYAQSRAGNADPLLIACMFAFDFVCIHPFNDGNGRMSRLLTLLLLYKADYGVGAYVSLEGRIEQTKDGYYDALARSSVGWDDGTNDYAPIVTYLLGCIVACYRTLDERLALAGTRGATKADRVWAVFQKRLGKITKDDIRNECPDVSVRTIERALADLSRRGLIRKVDAGPATGYVRVSKS</sequence>
<feature type="domain" description="Fido" evidence="3">
    <location>
        <begin position="108"/>
        <end position="265"/>
    </location>
</feature>
<dbReference type="PANTHER" id="PTHR13504">
    <property type="entry name" value="FIDO DOMAIN-CONTAINING PROTEIN DDB_G0283145"/>
    <property type="match status" value="1"/>
</dbReference>
<dbReference type="InterPro" id="IPR003812">
    <property type="entry name" value="Fido"/>
</dbReference>
<reference evidence="5" key="1">
    <citation type="submission" date="2016-10" db="EMBL/GenBank/DDBJ databases">
        <authorList>
            <person name="Varghese N."/>
            <person name="Submissions S."/>
        </authorList>
    </citation>
    <scope>NUCLEOTIDE SEQUENCE [LARGE SCALE GENOMIC DNA]</scope>
    <source>
        <strain evidence="5">DSM 22619</strain>
    </source>
</reference>
<name>A0A1G6L6E2_9ACTN</name>
<dbReference type="Gene3D" id="1.10.3290.10">
    <property type="entry name" value="Fido-like domain"/>
    <property type="match status" value="1"/>
</dbReference>
<gene>
    <name evidence="4" type="ORF">SAMN04487824_11215</name>
</gene>
<accession>A0A1G6L6E2</accession>
<feature type="binding site" evidence="2">
    <location>
        <begin position="238"/>
        <end position="239"/>
    </location>
    <ligand>
        <name>ATP</name>
        <dbReference type="ChEBI" id="CHEBI:30616"/>
    </ligand>
</feature>
<organism evidence="4 5">
    <name type="scientific">Parafannyhessea umbonata</name>
    <dbReference type="NCBI Taxonomy" id="604330"/>
    <lineage>
        <taxon>Bacteria</taxon>
        <taxon>Bacillati</taxon>
        <taxon>Actinomycetota</taxon>
        <taxon>Coriobacteriia</taxon>
        <taxon>Coriobacteriales</taxon>
        <taxon>Atopobiaceae</taxon>
        <taxon>Parafannyhessea</taxon>
    </lineage>
</organism>
<dbReference type="AlphaFoldDB" id="A0A1G6L6E2"/>
<feature type="active site" evidence="1">
    <location>
        <position position="196"/>
    </location>
</feature>
<dbReference type="GO" id="GO:0005524">
    <property type="term" value="F:ATP binding"/>
    <property type="evidence" value="ECO:0007669"/>
    <property type="project" value="UniProtKB-KW"/>
</dbReference>
<evidence type="ECO:0000313" key="4">
    <source>
        <dbReference type="EMBL" id="SDC38708.1"/>
    </source>
</evidence>
<keyword evidence="2" id="KW-0067">ATP-binding</keyword>
<dbReference type="EMBL" id="FMZL01000012">
    <property type="protein sequence ID" value="SDC38708.1"/>
    <property type="molecule type" value="Genomic_DNA"/>
</dbReference>
<dbReference type="Proteomes" id="UP000198528">
    <property type="component" value="Unassembled WGS sequence"/>
</dbReference>
<dbReference type="SUPFAM" id="SSF140931">
    <property type="entry name" value="Fic-like"/>
    <property type="match status" value="1"/>
</dbReference>
<dbReference type="PROSITE" id="PS51459">
    <property type="entry name" value="FIDO"/>
    <property type="match status" value="1"/>
</dbReference>
<protein>
    <submittedName>
        <fullName evidence="4">Fic family protein</fullName>
    </submittedName>
</protein>
<evidence type="ECO:0000259" key="3">
    <source>
        <dbReference type="PROSITE" id="PS51459"/>
    </source>
</evidence>
<keyword evidence="5" id="KW-1185">Reference proteome</keyword>
<dbReference type="InterPro" id="IPR036597">
    <property type="entry name" value="Fido-like_dom_sf"/>
</dbReference>
<dbReference type="PANTHER" id="PTHR13504:SF38">
    <property type="entry name" value="FIDO DOMAIN-CONTAINING PROTEIN"/>
    <property type="match status" value="1"/>
</dbReference>